<proteinExistence type="inferred from homology"/>
<dbReference type="SUPFAM" id="SSF48576">
    <property type="entry name" value="Terpenoid synthases"/>
    <property type="match status" value="1"/>
</dbReference>
<dbReference type="Pfam" id="PF00348">
    <property type="entry name" value="polyprenyl_synt"/>
    <property type="match status" value="1"/>
</dbReference>
<evidence type="ECO:0000256" key="3">
    <source>
        <dbReference type="ARBA" id="ARBA00022679"/>
    </source>
</evidence>
<dbReference type="RefSeq" id="WP_198826391.1">
    <property type="nucleotide sequence ID" value="NZ_CP066308.1"/>
</dbReference>
<evidence type="ECO:0000313" key="8">
    <source>
        <dbReference type="EMBL" id="QUO39836.1"/>
    </source>
</evidence>
<evidence type="ECO:0000313" key="7">
    <source>
        <dbReference type="EMBL" id="QQE72758.1"/>
    </source>
</evidence>
<protein>
    <submittedName>
        <fullName evidence="7">Polyprenyl synthetase family protein</fullName>
    </submittedName>
</protein>
<comment type="cofactor">
    <cofactor evidence="1">
        <name>Mg(2+)</name>
        <dbReference type="ChEBI" id="CHEBI:18420"/>
    </cofactor>
</comment>
<name>A0A7T5EHP5_9BACL</name>
<evidence type="ECO:0000256" key="4">
    <source>
        <dbReference type="ARBA" id="ARBA00022723"/>
    </source>
</evidence>
<evidence type="ECO:0000256" key="1">
    <source>
        <dbReference type="ARBA" id="ARBA00001946"/>
    </source>
</evidence>
<organism evidence="7 9">
    <name type="scientific">Brevibacillus composti</name>
    <dbReference type="NCBI Taxonomy" id="2796470"/>
    <lineage>
        <taxon>Bacteria</taxon>
        <taxon>Bacillati</taxon>
        <taxon>Bacillota</taxon>
        <taxon>Bacilli</taxon>
        <taxon>Bacillales</taxon>
        <taxon>Paenibacillaceae</taxon>
        <taxon>Brevibacillus</taxon>
    </lineage>
</organism>
<dbReference type="PANTHER" id="PTHR12001">
    <property type="entry name" value="GERANYLGERANYL PYROPHOSPHATE SYNTHASE"/>
    <property type="match status" value="1"/>
</dbReference>
<evidence type="ECO:0000256" key="5">
    <source>
        <dbReference type="ARBA" id="ARBA00022842"/>
    </source>
</evidence>
<dbReference type="GO" id="GO:0004659">
    <property type="term" value="F:prenyltransferase activity"/>
    <property type="evidence" value="ECO:0007669"/>
    <property type="project" value="InterPro"/>
</dbReference>
<evidence type="ECO:0000256" key="2">
    <source>
        <dbReference type="ARBA" id="ARBA00006706"/>
    </source>
</evidence>
<keyword evidence="10" id="KW-1185">Reference proteome</keyword>
<evidence type="ECO:0000256" key="6">
    <source>
        <dbReference type="RuleBase" id="RU004466"/>
    </source>
</evidence>
<evidence type="ECO:0000313" key="9">
    <source>
        <dbReference type="Proteomes" id="UP000595847"/>
    </source>
</evidence>
<dbReference type="InterPro" id="IPR008949">
    <property type="entry name" value="Isoprenoid_synthase_dom_sf"/>
</dbReference>
<dbReference type="EMBL" id="CP073708">
    <property type="protein sequence ID" value="QUO39836.1"/>
    <property type="molecule type" value="Genomic_DNA"/>
</dbReference>
<dbReference type="InterPro" id="IPR000092">
    <property type="entry name" value="Polyprenyl_synt"/>
</dbReference>
<dbReference type="InterPro" id="IPR033749">
    <property type="entry name" value="Polyprenyl_synt_CS"/>
</dbReference>
<dbReference type="Gene3D" id="1.10.600.10">
    <property type="entry name" value="Farnesyl Diphosphate Synthase"/>
    <property type="match status" value="1"/>
</dbReference>
<accession>A0A7T5EHP5</accession>
<dbReference type="SFLD" id="SFLDS00005">
    <property type="entry name" value="Isoprenoid_Synthase_Type_I"/>
    <property type="match status" value="1"/>
</dbReference>
<gene>
    <name evidence="7" type="ORF">JD108_12415</name>
    <name evidence="8" type="ORF">KDJ56_12360</name>
</gene>
<dbReference type="EMBL" id="CP066308">
    <property type="protein sequence ID" value="QQE72758.1"/>
    <property type="molecule type" value="Genomic_DNA"/>
</dbReference>
<dbReference type="PANTHER" id="PTHR12001:SF69">
    <property type="entry name" value="ALL TRANS-POLYPRENYL-DIPHOSPHATE SYNTHASE PDSS1"/>
    <property type="match status" value="1"/>
</dbReference>
<dbReference type="CDD" id="cd00685">
    <property type="entry name" value="Trans_IPPS_HT"/>
    <property type="match status" value="1"/>
</dbReference>
<dbReference type="KEGG" id="bcop:JD108_12415"/>
<dbReference type="Proteomes" id="UP000595847">
    <property type="component" value="Chromosome"/>
</dbReference>
<dbReference type="AlphaFoldDB" id="A0A7T5EHP5"/>
<dbReference type="GO" id="GO:0046872">
    <property type="term" value="F:metal ion binding"/>
    <property type="evidence" value="ECO:0007669"/>
    <property type="project" value="UniProtKB-KW"/>
</dbReference>
<dbReference type="GO" id="GO:0008299">
    <property type="term" value="P:isoprenoid biosynthetic process"/>
    <property type="evidence" value="ECO:0007669"/>
    <property type="project" value="InterPro"/>
</dbReference>
<dbReference type="PROSITE" id="PS00444">
    <property type="entry name" value="POLYPRENYL_SYNTHASE_2"/>
    <property type="match status" value="1"/>
</dbReference>
<dbReference type="PROSITE" id="PS00723">
    <property type="entry name" value="POLYPRENYL_SYNTHASE_1"/>
    <property type="match status" value="1"/>
</dbReference>
<keyword evidence="5" id="KW-0460">Magnesium</keyword>
<reference evidence="8" key="2">
    <citation type="submission" date="2021-04" db="EMBL/GenBank/DDBJ databases">
        <title>Brevibacillus composti FJAT-54423, complete genome.</title>
        <authorList>
            <person name="Tang R."/>
        </authorList>
    </citation>
    <scope>NUCLEOTIDE SEQUENCE</scope>
    <source>
        <strain evidence="8">FJAT-54424</strain>
    </source>
</reference>
<keyword evidence="4" id="KW-0479">Metal-binding</keyword>
<dbReference type="Proteomes" id="UP000677234">
    <property type="component" value="Chromosome"/>
</dbReference>
<sequence>MNLVDIYFEMKKDVEYIENQLELSIDTSVTELYQSSTHLLKAGGKRIRPVFVLLGGKWGDYDVSRLKYVAVPLELIHMATLVHDDVVDNADKRRGRDTVKTKWDNKVAMYTGDYILARALSIVTELKIPRLHQILSGAIVEMVKGEIEQVRALHSWDQNFRMYLRRIKRKTALLIAISCQMGAIASGATEELVRKMYWYGYNVGMAFQITDDILDFTGTEKQLGKPAGSDLRQGNVTLPALYTARHGKSSEQFQKWIREDTFWNHVDEAIQLVRKDEGIAFSQRLAERYIARARQIISDLPDNSTKKSLVGVADFIIDRKF</sequence>
<reference evidence="7 9" key="1">
    <citation type="submission" date="2020-12" db="EMBL/GenBank/DDBJ databases">
        <title>strain FJAT-54423T represents a novel species of the genus Brevibacillus.</title>
        <authorList>
            <person name="Tang R."/>
        </authorList>
    </citation>
    <scope>NUCLEOTIDE SEQUENCE [LARGE SCALE GENOMIC DNA]</scope>
    <source>
        <strain evidence="7 9">FJAT-54423</strain>
    </source>
</reference>
<keyword evidence="3 6" id="KW-0808">Transferase</keyword>
<comment type="similarity">
    <text evidence="2 6">Belongs to the FPP/GGPP synthase family.</text>
</comment>
<evidence type="ECO:0000313" key="10">
    <source>
        <dbReference type="Proteomes" id="UP000677234"/>
    </source>
</evidence>